<accession>A0A0F9SHI9</accession>
<dbReference type="EMBL" id="LAZR01002533">
    <property type="protein sequence ID" value="KKN28803.1"/>
    <property type="molecule type" value="Genomic_DNA"/>
</dbReference>
<dbReference type="AlphaFoldDB" id="A0A0F9SHI9"/>
<protein>
    <submittedName>
        <fullName evidence="1">Uncharacterized protein</fullName>
    </submittedName>
</protein>
<reference evidence="1" key="1">
    <citation type="journal article" date="2015" name="Nature">
        <title>Complex archaea that bridge the gap between prokaryotes and eukaryotes.</title>
        <authorList>
            <person name="Spang A."/>
            <person name="Saw J.H."/>
            <person name="Jorgensen S.L."/>
            <person name="Zaremba-Niedzwiedzka K."/>
            <person name="Martijn J."/>
            <person name="Lind A.E."/>
            <person name="van Eijk R."/>
            <person name="Schleper C."/>
            <person name="Guy L."/>
            <person name="Ettema T.J."/>
        </authorList>
    </citation>
    <scope>NUCLEOTIDE SEQUENCE</scope>
</reference>
<gene>
    <name evidence="1" type="ORF">LCGC14_0850460</name>
</gene>
<proteinExistence type="predicted"/>
<comment type="caution">
    <text evidence="1">The sequence shown here is derived from an EMBL/GenBank/DDBJ whole genome shotgun (WGS) entry which is preliminary data.</text>
</comment>
<evidence type="ECO:0000313" key="1">
    <source>
        <dbReference type="EMBL" id="KKN28803.1"/>
    </source>
</evidence>
<sequence>MTPHDAIQNLMEPVLAGNTDATQKVNSVMAEITKEQFEHLFLPARCMKGEGDAKGEPTATFTTTVQMRPTESDLLDPPEVMVEMKFNQAVQELLLPAERSVWDKLTRHSCEDVKTPEALTAFVQQQKSPPRYLVVSNYFVKNVFANADWHDAYAPVEKEVLFTEGRFGRVLDQMDVYTDIFRYDTLRVLDDDEVYYVGTEPERQVRWTWDTQQLDDQAVELELMLHIT</sequence>
<name>A0A0F9SHI9_9ZZZZ</name>
<organism evidence="1">
    <name type="scientific">marine sediment metagenome</name>
    <dbReference type="NCBI Taxonomy" id="412755"/>
    <lineage>
        <taxon>unclassified sequences</taxon>
        <taxon>metagenomes</taxon>
        <taxon>ecological metagenomes</taxon>
    </lineage>
</organism>